<accession>A0A1H9JS05</accession>
<evidence type="ECO:0000256" key="1">
    <source>
        <dbReference type="SAM" id="Phobius"/>
    </source>
</evidence>
<keyword evidence="1" id="KW-0472">Membrane</keyword>
<evidence type="ECO:0000313" key="2">
    <source>
        <dbReference type="EMBL" id="SEQ89771.1"/>
    </source>
</evidence>
<feature type="transmembrane region" description="Helical" evidence="1">
    <location>
        <begin position="12"/>
        <end position="35"/>
    </location>
</feature>
<reference evidence="2 3" key="1">
    <citation type="submission" date="2016-10" db="EMBL/GenBank/DDBJ databases">
        <authorList>
            <person name="de Groot N.N."/>
        </authorList>
    </citation>
    <scope>NUCLEOTIDE SEQUENCE [LARGE SCALE GENOMIC DNA]</scope>
    <source>
        <strain evidence="2 3">B25</strain>
    </source>
</reference>
<keyword evidence="1" id="KW-1133">Transmembrane helix</keyword>
<organism evidence="2 3">
    <name type="scientific">Treponema bryantii</name>
    <dbReference type="NCBI Taxonomy" id="163"/>
    <lineage>
        <taxon>Bacteria</taxon>
        <taxon>Pseudomonadati</taxon>
        <taxon>Spirochaetota</taxon>
        <taxon>Spirochaetia</taxon>
        <taxon>Spirochaetales</taxon>
        <taxon>Treponemataceae</taxon>
        <taxon>Treponema</taxon>
    </lineage>
</organism>
<dbReference type="Proteomes" id="UP000182360">
    <property type="component" value="Unassembled WGS sequence"/>
</dbReference>
<keyword evidence="3" id="KW-1185">Reference proteome</keyword>
<gene>
    <name evidence="2" type="ORF">SAMN04487977_1156</name>
</gene>
<dbReference type="AlphaFoldDB" id="A0A1H9JS05"/>
<name>A0A1H9JS05_9SPIR</name>
<keyword evidence="1" id="KW-0812">Transmembrane</keyword>
<proteinExistence type="predicted"/>
<evidence type="ECO:0000313" key="3">
    <source>
        <dbReference type="Proteomes" id="UP000182360"/>
    </source>
</evidence>
<evidence type="ECO:0008006" key="4">
    <source>
        <dbReference type="Google" id="ProtNLM"/>
    </source>
</evidence>
<protein>
    <recommendedName>
        <fullName evidence="4">Prepilin-type N-terminal cleavage/methylation domain-containing protein</fullName>
    </recommendedName>
</protein>
<sequence>MRISDPGNKEGFSIVEASVSLFVAGVLLLAVISFVRTTSKYTQKLVNRVDSYIQYQNEYTEKSL</sequence>
<dbReference type="EMBL" id="FOFU01000015">
    <property type="protein sequence ID" value="SEQ89771.1"/>
    <property type="molecule type" value="Genomic_DNA"/>
</dbReference>